<name>A0A0L0C2H9_LUCCU</name>
<evidence type="ECO:0000313" key="2">
    <source>
        <dbReference type="Proteomes" id="UP000037069"/>
    </source>
</evidence>
<protein>
    <submittedName>
        <fullName evidence="1">Uncharacterized protein</fullName>
    </submittedName>
</protein>
<keyword evidence="2" id="KW-1185">Reference proteome</keyword>
<dbReference type="EMBL" id="JRES01001091">
    <property type="protein sequence ID" value="KNC25634.1"/>
    <property type="molecule type" value="Genomic_DNA"/>
</dbReference>
<organism evidence="1 2">
    <name type="scientific">Lucilia cuprina</name>
    <name type="common">Green bottle fly</name>
    <name type="synonym">Australian sheep blowfly</name>
    <dbReference type="NCBI Taxonomy" id="7375"/>
    <lineage>
        <taxon>Eukaryota</taxon>
        <taxon>Metazoa</taxon>
        <taxon>Ecdysozoa</taxon>
        <taxon>Arthropoda</taxon>
        <taxon>Hexapoda</taxon>
        <taxon>Insecta</taxon>
        <taxon>Pterygota</taxon>
        <taxon>Neoptera</taxon>
        <taxon>Endopterygota</taxon>
        <taxon>Diptera</taxon>
        <taxon>Brachycera</taxon>
        <taxon>Muscomorpha</taxon>
        <taxon>Oestroidea</taxon>
        <taxon>Calliphoridae</taxon>
        <taxon>Luciliinae</taxon>
        <taxon>Lucilia</taxon>
    </lineage>
</organism>
<gene>
    <name evidence="1" type="ORF">FF38_01113</name>
</gene>
<comment type="caution">
    <text evidence="1">The sequence shown here is derived from an EMBL/GenBank/DDBJ whole genome shotgun (WGS) entry which is preliminary data.</text>
</comment>
<feature type="non-terminal residue" evidence="1">
    <location>
        <position position="1"/>
    </location>
</feature>
<proteinExistence type="predicted"/>
<accession>A0A0L0C2H9</accession>
<dbReference type="Proteomes" id="UP000037069">
    <property type="component" value="Unassembled WGS sequence"/>
</dbReference>
<dbReference type="AlphaFoldDB" id="A0A0L0C2H9"/>
<sequence length="57" mass="6441">GIQECRGDIDTKKKALPQLDLRYDSLPQKCTALNDQSLNQEILTVDVFLNMLIHKVG</sequence>
<evidence type="ECO:0000313" key="1">
    <source>
        <dbReference type="EMBL" id="KNC25634.1"/>
    </source>
</evidence>
<reference evidence="1 2" key="1">
    <citation type="journal article" date="2015" name="Nat. Commun.">
        <title>Lucilia cuprina genome unlocks parasitic fly biology to underpin future interventions.</title>
        <authorList>
            <person name="Anstead C.A."/>
            <person name="Korhonen P.K."/>
            <person name="Young N.D."/>
            <person name="Hall R.S."/>
            <person name="Jex A.R."/>
            <person name="Murali S.C."/>
            <person name="Hughes D.S."/>
            <person name="Lee S.F."/>
            <person name="Perry T."/>
            <person name="Stroehlein A.J."/>
            <person name="Ansell B.R."/>
            <person name="Breugelmans B."/>
            <person name="Hofmann A."/>
            <person name="Qu J."/>
            <person name="Dugan S."/>
            <person name="Lee S.L."/>
            <person name="Chao H."/>
            <person name="Dinh H."/>
            <person name="Han Y."/>
            <person name="Doddapaneni H.V."/>
            <person name="Worley K.C."/>
            <person name="Muzny D.M."/>
            <person name="Ioannidis P."/>
            <person name="Waterhouse R.M."/>
            <person name="Zdobnov E.M."/>
            <person name="James P.J."/>
            <person name="Bagnall N.H."/>
            <person name="Kotze A.C."/>
            <person name="Gibbs R.A."/>
            <person name="Richards S."/>
            <person name="Batterham P."/>
            <person name="Gasser R.B."/>
        </authorList>
    </citation>
    <scope>NUCLEOTIDE SEQUENCE [LARGE SCALE GENOMIC DNA]</scope>
    <source>
        <strain evidence="1 2">LS</strain>
        <tissue evidence="1">Full body</tissue>
    </source>
</reference>